<name>A0A839INK3_9GAMM</name>
<dbReference type="Pfam" id="PF12852">
    <property type="entry name" value="Cupin_6"/>
    <property type="match status" value="1"/>
</dbReference>
<dbReference type="SUPFAM" id="SSF51182">
    <property type="entry name" value="RmlC-like cupins"/>
    <property type="match status" value="1"/>
</dbReference>
<dbReference type="Gene3D" id="1.10.10.60">
    <property type="entry name" value="Homeodomain-like"/>
    <property type="match status" value="2"/>
</dbReference>
<dbReference type="AlphaFoldDB" id="A0A839INK3"/>
<dbReference type="Gene3D" id="2.60.120.10">
    <property type="entry name" value="Jelly Rolls"/>
    <property type="match status" value="1"/>
</dbReference>
<evidence type="ECO:0000313" key="6">
    <source>
        <dbReference type="Proteomes" id="UP000565262"/>
    </source>
</evidence>
<proteinExistence type="predicted"/>
<feature type="domain" description="HTH araC/xylS-type" evidence="4">
    <location>
        <begin position="178"/>
        <end position="275"/>
    </location>
</feature>
<dbReference type="PANTHER" id="PTHR46796">
    <property type="entry name" value="HTH-TYPE TRANSCRIPTIONAL ACTIVATOR RHAS-RELATED"/>
    <property type="match status" value="1"/>
</dbReference>
<evidence type="ECO:0000259" key="4">
    <source>
        <dbReference type="PROSITE" id="PS01124"/>
    </source>
</evidence>
<dbReference type="InterPro" id="IPR032783">
    <property type="entry name" value="AraC_lig"/>
</dbReference>
<dbReference type="RefSeq" id="WP_182807875.1">
    <property type="nucleotide sequence ID" value="NZ_JACJFM010000005.1"/>
</dbReference>
<dbReference type="InterPro" id="IPR011051">
    <property type="entry name" value="RmlC_Cupin_sf"/>
</dbReference>
<dbReference type="EMBL" id="JACJFM010000005">
    <property type="protein sequence ID" value="MBB1486092.1"/>
    <property type="molecule type" value="Genomic_DNA"/>
</dbReference>
<dbReference type="InterPro" id="IPR050204">
    <property type="entry name" value="AraC_XylS_family_regulators"/>
</dbReference>
<dbReference type="Proteomes" id="UP000565262">
    <property type="component" value="Unassembled WGS sequence"/>
</dbReference>
<dbReference type="InterPro" id="IPR018060">
    <property type="entry name" value="HTH_AraC"/>
</dbReference>
<dbReference type="InterPro" id="IPR014710">
    <property type="entry name" value="RmlC-like_jellyroll"/>
</dbReference>
<keyword evidence="3" id="KW-0804">Transcription</keyword>
<accession>A0A839INK3</accession>
<keyword evidence="1" id="KW-0805">Transcription regulation</keyword>
<keyword evidence="6" id="KW-1185">Reference proteome</keyword>
<evidence type="ECO:0000256" key="3">
    <source>
        <dbReference type="ARBA" id="ARBA00023163"/>
    </source>
</evidence>
<organism evidence="5 6">
    <name type="scientific">Oceanospirillum sediminis</name>
    <dbReference type="NCBI Taxonomy" id="2760088"/>
    <lineage>
        <taxon>Bacteria</taxon>
        <taxon>Pseudomonadati</taxon>
        <taxon>Pseudomonadota</taxon>
        <taxon>Gammaproteobacteria</taxon>
        <taxon>Oceanospirillales</taxon>
        <taxon>Oceanospirillaceae</taxon>
        <taxon>Oceanospirillum</taxon>
    </lineage>
</organism>
<evidence type="ECO:0000313" key="5">
    <source>
        <dbReference type="EMBL" id="MBB1486092.1"/>
    </source>
</evidence>
<dbReference type="Pfam" id="PF12833">
    <property type="entry name" value="HTH_18"/>
    <property type="match status" value="1"/>
</dbReference>
<sequence>MEAHMDTLGTLLQHMNFNAEVFFSGSLCGIQTFDESKDAASLHYLRSGSMTLITEQGHEIAVEQSAVIFFPDGIRHRFISKGADPAELVCATVRFQPGQATLLADKLPKFLCIHEQDSTDVREAACQLFDEAFHDRHARQMMIDRLCDILMIHILRYVVGNGIVELGMLAGSTHPALAPLMKQIREHPEKEWNLDEMAASVAMSRSKFSALFKETIGQTPLEYLTDLRLHMAQQLLKADKPVGLIANNVGYENASSLNRVFKKRFGITPKQWLRQYLSSVD</sequence>
<comment type="caution">
    <text evidence="5">The sequence shown here is derived from an EMBL/GenBank/DDBJ whole genome shotgun (WGS) entry which is preliminary data.</text>
</comment>
<protein>
    <submittedName>
        <fullName evidence="5">AraC family transcriptional regulator</fullName>
    </submittedName>
</protein>
<dbReference type="SUPFAM" id="SSF46689">
    <property type="entry name" value="Homeodomain-like"/>
    <property type="match status" value="2"/>
</dbReference>
<evidence type="ECO:0000256" key="1">
    <source>
        <dbReference type="ARBA" id="ARBA00023015"/>
    </source>
</evidence>
<dbReference type="PROSITE" id="PS01124">
    <property type="entry name" value="HTH_ARAC_FAMILY_2"/>
    <property type="match status" value="1"/>
</dbReference>
<reference evidence="5 6" key="1">
    <citation type="submission" date="2020-08" db="EMBL/GenBank/DDBJ databases">
        <title>Oceanospirillum sp. nov. isolated from marine sediment.</title>
        <authorList>
            <person name="Ji X."/>
        </authorList>
    </citation>
    <scope>NUCLEOTIDE SEQUENCE [LARGE SCALE GENOMIC DNA]</scope>
    <source>
        <strain evidence="5 6">D5</strain>
    </source>
</reference>
<evidence type="ECO:0000256" key="2">
    <source>
        <dbReference type="ARBA" id="ARBA00023125"/>
    </source>
</evidence>
<gene>
    <name evidence="5" type="ORF">H4O21_05680</name>
</gene>
<dbReference type="GO" id="GO:0043565">
    <property type="term" value="F:sequence-specific DNA binding"/>
    <property type="evidence" value="ECO:0007669"/>
    <property type="project" value="InterPro"/>
</dbReference>
<keyword evidence="2" id="KW-0238">DNA-binding</keyword>
<dbReference type="GO" id="GO:0003700">
    <property type="term" value="F:DNA-binding transcription factor activity"/>
    <property type="evidence" value="ECO:0007669"/>
    <property type="project" value="InterPro"/>
</dbReference>
<dbReference type="InterPro" id="IPR009057">
    <property type="entry name" value="Homeodomain-like_sf"/>
</dbReference>
<dbReference type="SMART" id="SM00342">
    <property type="entry name" value="HTH_ARAC"/>
    <property type="match status" value="1"/>
</dbReference>
<dbReference type="PANTHER" id="PTHR46796:SF13">
    <property type="entry name" value="HTH-TYPE TRANSCRIPTIONAL ACTIVATOR RHAS"/>
    <property type="match status" value="1"/>
</dbReference>